<dbReference type="RefSeq" id="WP_107816462.1">
    <property type="nucleotide sequence ID" value="NZ_QAOH01000006.1"/>
</dbReference>
<evidence type="ECO:0000256" key="1">
    <source>
        <dbReference type="ARBA" id="ARBA00009460"/>
    </source>
</evidence>
<dbReference type="Proteomes" id="UP000244077">
    <property type="component" value="Unassembled WGS sequence"/>
</dbReference>
<keyword evidence="2 3" id="KW-0418">Kinase</keyword>
<dbReference type="PIRSF" id="PIRSF006221">
    <property type="entry name" value="Ketosamine-3-kinase"/>
    <property type="match status" value="1"/>
</dbReference>
<reference evidence="3 4" key="1">
    <citation type="submission" date="2018-04" db="EMBL/GenBank/DDBJ databases">
        <title>Genomic Encyclopedia of Archaeal and Bacterial Type Strains, Phase II (KMG-II): from individual species to whole genera.</title>
        <authorList>
            <person name="Goeker M."/>
        </authorList>
    </citation>
    <scope>NUCLEOTIDE SEQUENCE [LARGE SCALE GENOMIC DNA]</scope>
    <source>
        <strain evidence="3 4">DSM 100434</strain>
    </source>
</reference>
<organism evidence="3 4">
    <name type="scientific">Celeribacter persicus</name>
    <dbReference type="NCBI Taxonomy" id="1651082"/>
    <lineage>
        <taxon>Bacteria</taxon>
        <taxon>Pseudomonadati</taxon>
        <taxon>Pseudomonadota</taxon>
        <taxon>Alphaproteobacteria</taxon>
        <taxon>Rhodobacterales</taxon>
        <taxon>Roseobacteraceae</taxon>
        <taxon>Celeribacter</taxon>
    </lineage>
</organism>
<evidence type="ECO:0000256" key="2">
    <source>
        <dbReference type="PIRNR" id="PIRNR006221"/>
    </source>
</evidence>
<dbReference type="OrthoDB" id="5291879at2"/>
<evidence type="ECO:0000313" key="4">
    <source>
        <dbReference type="Proteomes" id="UP000244077"/>
    </source>
</evidence>
<sequence>MDLRARLSRFGIEARGITRLHGGDLSEVFRVETSDGTLVAKSGPRVGIEAGMLRTMAELGAPVPEVLHISATLMVIEDLPEAAPTVAGWQTLGAALRQMHDRNAGQNGWPEDYAFGPVPLDNRPTANWPEFWAERRILPFAEDFPNLAPRLERLARRLANLLPHHATGLLHGDLWSGNVHFSTKGAFFIDPACYHGHGEVDLAMLHLFGTPPEAFWQGYGTPAPDWKIRRAIYQLFPALVHLKLFGTGYHGLVERCLSEIR</sequence>
<dbReference type="PANTHER" id="PTHR12149">
    <property type="entry name" value="FRUCTOSAMINE 3 KINASE-RELATED PROTEIN"/>
    <property type="match status" value="1"/>
</dbReference>
<dbReference type="SUPFAM" id="SSF56112">
    <property type="entry name" value="Protein kinase-like (PK-like)"/>
    <property type="match status" value="1"/>
</dbReference>
<accession>A0A2T5HMA8</accession>
<dbReference type="GO" id="GO:0016301">
    <property type="term" value="F:kinase activity"/>
    <property type="evidence" value="ECO:0007669"/>
    <property type="project" value="UniProtKB-UniRule"/>
</dbReference>
<dbReference type="Gene3D" id="3.30.200.20">
    <property type="entry name" value="Phosphorylase Kinase, domain 1"/>
    <property type="match status" value="1"/>
</dbReference>
<evidence type="ECO:0000313" key="3">
    <source>
        <dbReference type="EMBL" id="PTQ72718.1"/>
    </source>
</evidence>
<dbReference type="AlphaFoldDB" id="A0A2T5HMA8"/>
<gene>
    <name evidence="3" type="ORF">C8N42_106229</name>
</gene>
<keyword evidence="2" id="KW-0808">Transferase</keyword>
<proteinExistence type="inferred from homology"/>
<dbReference type="Gene3D" id="3.90.1200.10">
    <property type="match status" value="1"/>
</dbReference>
<name>A0A2T5HMA8_9RHOB</name>
<dbReference type="EMBL" id="QAOH01000006">
    <property type="protein sequence ID" value="PTQ72718.1"/>
    <property type="molecule type" value="Genomic_DNA"/>
</dbReference>
<dbReference type="Pfam" id="PF03881">
    <property type="entry name" value="Fructosamin_kin"/>
    <property type="match status" value="1"/>
</dbReference>
<dbReference type="InterPro" id="IPR016477">
    <property type="entry name" value="Fructo-/Ketosamine-3-kinase"/>
</dbReference>
<keyword evidence="4" id="KW-1185">Reference proteome</keyword>
<protein>
    <submittedName>
        <fullName evidence="3">Fructosamine-3-kinase</fullName>
    </submittedName>
</protein>
<dbReference type="PANTHER" id="PTHR12149:SF8">
    <property type="entry name" value="PROTEIN-RIBULOSAMINE 3-KINASE"/>
    <property type="match status" value="1"/>
</dbReference>
<comment type="caution">
    <text evidence="3">The sequence shown here is derived from an EMBL/GenBank/DDBJ whole genome shotgun (WGS) entry which is preliminary data.</text>
</comment>
<comment type="similarity">
    <text evidence="1 2">Belongs to the fructosamine kinase family.</text>
</comment>
<dbReference type="InterPro" id="IPR011009">
    <property type="entry name" value="Kinase-like_dom_sf"/>
</dbReference>